<dbReference type="Gene3D" id="1.20.1280.50">
    <property type="match status" value="1"/>
</dbReference>
<dbReference type="ExpressionAtlas" id="M8C0Q4">
    <property type="expression patterns" value="baseline"/>
</dbReference>
<dbReference type="InterPro" id="IPR001810">
    <property type="entry name" value="F-box_dom"/>
</dbReference>
<name>M8C0Q4_AEGTA</name>
<reference evidence="2" key="1">
    <citation type="submission" date="2015-06" db="UniProtKB">
        <authorList>
            <consortium name="EnsemblPlants"/>
        </authorList>
    </citation>
    <scope>IDENTIFICATION</scope>
</reference>
<evidence type="ECO:0000259" key="1">
    <source>
        <dbReference type="Pfam" id="PF00646"/>
    </source>
</evidence>
<dbReference type="Pfam" id="PF00646">
    <property type="entry name" value="F-box"/>
    <property type="match status" value="1"/>
</dbReference>
<dbReference type="AlphaFoldDB" id="M8C0Q4"/>
<dbReference type="SUPFAM" id="SSF81383">
    <property type="entry name" value="F-box domain"/>
    <property type="match status" value="1"/>
</dbReference>
<organism evidence="2">
    <name type="scientific">Aegilops tauschii</name>
    <name type="common">Tausch's goatgrass</name>
    <name type="synonym">Aegilops squarrosa</name>
    <dbReference type="NCBI Taxonomy" id="37682"/>
    <lineage>
        <taxon>Eukaryota</taxon>
        <taxon>Viridiplantae</taxon>
        <taxon>Streptophyta</taxon>
        <taxon>Embryophyta</taxon>
        <taxon>Tracheophyta</taxon>
        <taxon>Spermatophyta</taxon>
        <taxon>Magnoliopsida</taxon>
        <taxon>Liliopsida</taxon>
        <taxon>Poales</taxon>
        <taxon>Poaceae</taxon>
        <taxon>BOP clade</taxon>
        <taxon>Pooideae</taxon>
        <taxon>Triticodae</taxon>
        <taxon>Triticeae</taxon>
        <taxon>Triticinae</taxon>
        <taxon>Aegilops</taxon>
    </lineage>
</organism>
<dbReference type="EnsemblPlants" id="EMT27643">
    <property type="protein sequence ID" value="EMT27643"/>
    <property type="gene ID" value="F775_20995"/>
</dbReference>
<sequence length="279" mass="31271">MAKSMKTPPDDVVREILLRIEDVVREILLRIEDVVTLFRCAATCKHWRRLVAEPSFLLRRRWPPSLAGFFTQRSLVTRFPGTSPTDSSSQLAFVPAPSSPSSLFGPYRRPLTSFVPSADAPVVDRAVPLVTRGGLLLVRLYPRDDDLEPNVLRLAVCDTLAGRWDVLAELECSCRFGNSDPCGRAIIPSSSGGDGRPAFRVQMIGADKYKSQFNLHRFASSERSWSAPAKCFNMMEHQIWFMEEEIAVMCRGNAHWLCVSNSHRFHVLNVDVETGHGSP</sequence>
<accession>M8C0Q4</accession>
<proteinExistence type="predicted"/>
<dbReference type="PANTHER" id="PTHR35828:SF27">
    <property type="entry name" value="F-BOX DOMAIN-CONTAINING PROTEIN"/>
    <property type="match status" value="1"/>
</dbReference>
<evidence type="ECO:0000313" key="2">
    <source>
        <dbReference type="EnsemblPlants" id="EMT27643"/>
    </source>
</evidence>
<protein>
    <recommendedName>
        <fullName evidence="1">F-box domain-containing protein</fullName>
    </recommendedName>
</protein>
<dbReference type="InterPro" id="IPR036047">
    <property type="entry name" value="F-box-like_dom_sf"/>
</dbReference>
<dbReference type="PANTHER" id="PTHR35828">
    <property type="entry name" value="OS08G0203800 PROTEIN-RELATED"/>
    <property type="match status" value="1"/>
</dbReference>
<feature type="domain" description="F-box" evidence="1">
    <location>
        <begin position="22"/>
        <end position="57"/>
    </location>
</feature>